<reference evidence="2 3" key="1">
    <citation type="submission" date="2014-04" db="EMBL/GenBank/DDBJ databases">
        <authorList>
            <consortium name="DOE Joint Genome Institute"/>
            <person name="Kuo A."/>
            <person name="Kohler A."/>
            <person name="Nagy L.G."/>
            <person name="Floudas D."/>
            <person name="Copeland A."/>
            <person name="Barry K.W."/>
            <person name="Cichocki N."/>
            <person name="Veneault-Fourrey C."/>
            <person name="LaButti K."/>
            <person name="Lindquist E.A."/>
            <person name="Lipzen A."/>
            <person name="Lundell T."/>
            <person name="Morin E."/>
            <person name="Murat C."/>
            <person name="Sun H."/>
            <person name="Tunlid A."/>
            <person name="Henrissat B."/>
            <person name="Grigoriev I.V."/>
            <person name="Hibbett D.S."/>
            <person name="Martin F."/>
            <person name="Nordberg H.P."/>
            <person name="Cantor M.N."/>
            <person name="Hua S.X."/>
        </authorList>
    </citation>
    <scope>NUCLEOTIDE SEQUENCE [LARGE SCALE GENOMIC DNA]</scope>
    <source>
        <strain evidence="2 3">Foug A</strain>
    </source>
</reference>
<name>A0A0C2ZRJ4_9AGAM</name>
<dbReference type="InParanoid" id="A0A0C2ZRJ4"/>
<accession>A0A0C2ZRJ4</accession>
<dbReference type="OrthoDB" id="10677932at2759"/>
<evidence type="ECO:0000313" key="2">
    <source>
        <dbReference type="EMBL" id="KIM55192.1"/>
    </source>
</evidence>
<dbReference type="EMBL" id="KN822139">
    <property type="protein sequence ID" value="KIM55192.1"/>
    <property type="molecule type" value="Genomic_DNA"/>
</dbReference>
<proteinExistence type="predicted"/>
<reference evidence="3" key="2">
    <citation type="submission" date="2015-01" db="EMBL/GenBank/DDBJ databases">
        <title>Evolutionary Origins and Diversification of the Mycorrhizal Mutualists.</title>
        <authorList>
            <consortium name="DOE Joint Genome Institute"/>
            <consortium name="Mycorrhizal Genomics Consortium"/>
            <person name="Kohler A."/>
            <person name="Kuo A."/>
            <person name="Nagy L.G."/>
            <person name="Floudas D."/>
            <person name="Copeland A."/>
            <person name="Barry K.W."/>
            <person name="Cichocki N."/>
            <person name="Veneault-Fourrey C."/>
            <person name="LaButti K."/>
            <person name="Lindquist E.A."/>
            <person name="Lipzen A."/>
            <person name="Lundell T."/>
            <person name="Morin E."/>
            <person name="Murat C."/>
            <person name="Riley R."/>
            <person name="Ohm R."/>
            <person name="Sun H."/>
            <person name="Tunlid A."/>
            <person name="Henrissat B."/>
            <person name="Grigoriev I.V."/>
            <person name="Hibbett D.S."/>
            <person name="Martin F."/>
        </authorList>
    </citation>
    <scope>NUCLEOTIDE SEQUENCE [LARGE SCALE GENOMIC DNA]</scope>
    <source>
        <strain evidence="3">Foug A</strain>
    </source>
</reference>
<sequence>MLKRLDEWIARGWKSGVDEPRLRHLAEIFDAAETVAAGGVSSIRQADLAWRLADSESWDKSAGSSIMGAIDIQVSVTKIIYKDYGDSLLTSFRSFLGREEAKLGDSRRPQLIAGTPFPQTADCRDSEPVVPKRVRFQGLDGPDGGASSVRPDGDGRSGTPTQAPDPRIPTYDEACKSLAQHLSPLLELTPSVPNTLLLRSLTPRFYPSPPAANFDISSLGAEPLPTATLSADTGVSAATASVTGPLTMTELVETFMEDLLTQKFSPVMLDEDI</sequence>
<evidence type="ECO:0000313" key="3">
    <source>
        <dbReference type="Proteomes" id="UP000053989"/>
    </source>
</evidence>
<evidence type="ECO:0000256" key="1">
    <source>
        <dbReference type="SAM" id="MobiDB-lite"/>
    </source>
</evidence>
<keyword evidence="3" id="KW-1185">Reference proteome</keyword>
<organism evidence="2 3">
    <name type="scientific">Scleroderma citrinum Foug A</name>
    <dbReference type="NCBI Taxonomy" id="1036808"/>
    <lineage>
        <taxon>Eukaryota</taxon>
        <taxon>Fungi</taxon>
        <taxon>Dikarya</taxon>
        <taxon>Basidiomycota</taxon>
        <taxon>Agaricomycotina</taxon>
        <taxon>Agaricomycetes</taxon>
        <taxon>Agaricomycetidae</taxon>
        <taxon>Boletales</taxon>
        <taxon>Sclerodermatineae</taxon>
        <taxon>Sclerodermataceae</taxon>
        <taxon>Scleroderma</taxon>
    </lineage>
</organism>
<dbReference type="HOGENOM" id="CLU_060799_0_0_1"/>
<gene>
    <name evidence="2" type="ORF">SCLCIDRAFT_30524</name>
</gene>
<dbReference type="Proteomes" id="UP000053989">
    <property type="component" value="Unassembled WGS sequence"/>
</dbReference>
<protein>
    <submittedName>
        <fullName evidence="2">Uncharacterized protein</fullName>
    </submittedName>
</protein>
<dbReference type="AlphaFoldDB" id="A0A0C2ZRJ4"/>
<feature type="region of interest" description="Disordered" evidence="1">
    <location>
        <begin position="105"/>
        <end position="170"/>
    </location>
</feature>